<dbReference type="OrthoDB" id="3323334at2"/>
<dbReference type="Pfam" id="PF19614">
    <property type="entry name" value="DUF6119"/>
    <property type="match status" value="1"/>
</dbReference>
<keyword evidence="2" id="KW-1185">Reference proteome</keyword>
<comment type="caution">
    <text evidence="1">The sequence shown here is derived from an EMBL/GenBank/DDBJ whole genome shotgun (WGS) entry which is preliminary data.</text>
</comment>
<dbReference type="AlphaFoldDB" id="A0A5N0ELV6"/>
<gene>
    <name evidence="1" type="ORF">F3087_08345</name>
</gene>
<evidence type="ECO:0000313" key="2">
    <source>
        <dbReference type="Proteomes" id="UP000323876"/>
    </source>
</evidence>
<name>A0A5N0ELV6_9NOCA</name>
<dbReference type="EMBL" id="VXLC01000003">
    <property type="protein sequence ID" value="KAA8888995.1"/>
    <property type="molecule type" value="Genomic_DNA"/>
</dbReference>
<protein>
    <recommendedName>
        <fullName evidence="3">Sporadically distributed protein, TIGR04141 family</fullName>
    </recommendedName>
</protein>
<evidence type="ECO:0000313" key="1">
    <source>
        <dbReference type="EMBL" id="KAA8888995.1"/>
    </source>
</evidence>
<dbReference type="Proteomes" id="UP000323876">
    <property type="component" value="Unassembled WGS sequence"/>
</dbReference>
<evidence type="ECO:0008006" key="3">
    <source>
        <dbReference type="Google" id="ProtNLM"/>
    </source>
</evidence>
<dbReference type="NCBIfam" id="TIGR04141">
    <property type="entry name" value="TIGR04141 family sporadically distributed protein"/>
    <property type="match status" value="1"/>
</dbReference>
<accession>A0A5N0ELV6</accession>
<proteinExistence type="predicted"/>
<dbReference type="InterPro" id="IPR026487">
    <property type="entry name" value="CHP04141"/>
</dbReference>
<reference evidence="1 2" key="1">
    <citation type="submission" date="2019-09" db="EMBL/GenBank/DDBJ databases">
        <authorList>
            <person name="Wang X."/>
        </authorList>
    </citation>
    <scope>NUCLEOTIDE SEQUENCE [LARGE SCALE GENOMIC DNA]</scope>
    <source>
        <strain evidence="1 2">CICC 11023</strain>
    </source>
</reference>
<sequence length="552" mass="61869">MAIIQVVPLRCGGGAVMRVTVYLLREHARLSEEVLRQPNGYKERPLIPAEDGVRWRLFVYQGSDKPVCWHDYLVPLLDHTDGDEPITGRSAGAVLIVEAHARLFAITFGYGFQAIEKSLIEHDFGLKVAANSINPDRVNLADTRGLGKGRRNASSRLPTPNEAFALGLLTDEEWIRRFGGEVKIPGFAKTVNGSDALQLNVDSFDFTALSGKLGKVLELYGSDDYTSIFPFLDYFRRETDKEKIAELDTQITTAMRDRDPEIGFALPDDSDLAADWFRLSRRRTGGMVAELLADDVYSAIDGVDGWSDPLNAVKVQAFDLGGEPINEKEPLRNYVVGSAKSILNGRAQDYALTAGTWIRINNDYVDLVNRYMRDSILDMTEDLHLPAWDDQFLLDNVPGKYGEERYNNWLGQKLPDAIVLDRQLYRGRPGVKIEVCDVLTRDKKLLCVKRMDGSDKMSHLFQQGSVSARMLLDDNDYREKVMDDLRRLDPSAEFGSASEWTVVYAIATSKKGNLEDIMYFFSRAALKMHGEAIGSRGFKVAIAKIRHAAIAK</sequence>
<organism evidence="1 2">
    <name type="scientific">Nocardia colli</name>
    <dbReference type="NCBI Taxonomy" id="2545717"/>
    <lineage>
        <taxon>Bacteria</taxon>
        <taxon>Bacillati</taxon>
        <taxon>Actinomycetota</taxon>
        <taxon>Actinomycetes</taxon>
        <taxon>Mycobacteriales</taxon>
        <taxon>Nocardiaceae</taxon>
        <taxon>Nocardia</taxon>
    </lineage>
</organism>